<accession>A0ABN9SE56</accession>
<reference evidence="4" key="1">
    <citation type="submission" date="2023-10" db="EMBL/GenBank/DDBJ databases">
        <authorList>
            <person name="Chen Y."/>
            <person name="Shah S."/>
            <person name="Dougan E. K."/>
            <person name="Thang M."/>
            <person name="Chan C."/>
        </authorList>
    </citation>
    <scope>NUCLEOTIDE SEQUENCE [LARGE SCALE GENOMIC DNA]</scope>
</reference>
<comment type="caution">
    <text evidence="4">The sequence shown here is derived from an EMBL/GenBank/DDBJ whole genome shotgun (WGS) entry which is preliminary data.</text>
</comment>
<sequence length="812" mass="89329">MLRQCVRRCIGGLDLRACTVALVTFVVVFTSCMCFQLAFVDALNPEVRIEDHSHVYPTVQGEGDGWGTRTSIVAYDAGLYFGPPNSVLAAQRSLQNGATSLGVDLSITLDDELVGAHSSSEWIAHSAFSKRAQDLHTITFEQAELSPTCETFKQFYLSIGVSAAELTGLQACERQRMSTADEFLQAFPGIPIIFDLKAPSWQMQQRQVHILYELLCRKFPDRHADATLTSLRLFAFPNQSNPTYYFENVLGSTTLPFTFSIGVPAQRESTWSNIDTLRRSLTSSTGSRNGVPRIFLTPSEMKAASRLFRVTGRIIIICDLAAHELDQEINAAHAADYRDLHSWTSELQVCVENGAAAIHTSRFAPVLAALRTWSNFTRRPPRSKKEQEQAGDGAATRSPASSEPERLRVGRPGEGPDASLVLLGRAEAPGRAQRFAVGPAASGASTAHQSTWMRCAGKLATVLLVVRLVEIGMLPGLDEPIVEFLRLSETWLAERRNHSVLQRLTLRHVMAGVGGLPSYQFTPLWVTKKVMPASEICERALGWVDRDFVPGSRWVYSNMQWAIVERAVEVAAGGSFPDAARRYLFDPLGVSTRTYHASETMPSCSHPSASPVYERNLRAAIGLCSTVEDMGRRILGDAVRTAAFEDDDGPPSRGSAFLSVQGVQEVVLDQLHHRFPAALPMFLNTAPATDFCVRGMQWTGRGFAGYYWANDWLVVYGGAPAFWGQRILLRVENGVGTGRVLAQWVSAPTVPKSTQAFVERLFHTFTAAPEKFSSLMLGCQPGAHVNQSSTILRDSPFVTTAEGRTTKKRDHL</sequence>
<evidence type="ECO:0000313" key="4">
    <source>
        <dbReference type="EMBL" id="CAK0829964.1"/>
    </source>
</evidence>
<keyword evidence="2" id="KW-0812">Transmembrane</keyword>
<dbReference type="PANTHER" id="PTHR43283:SF3">
    <property type="entry name" value="BETA-LACTAMASE FAMILY PROTEIN (AFU_ORTHOLOGUE AFUA_5G07500)"/>
    <property type="match status" value="1"/>
</dbReference>
<feature type="transmembrane region" description="Helical" evidence="2">
    <location>
        <begin position="20"/>
        <end position="39"/>
    </location>
</feature>
<evidence type="ECO:0000259" key="3">
    <source>
        <dbReference type="Pfam" id="PF00144"/>
    </source>
</evidence>
<evidence type="ECO:0000256" key="2">
    <source>
        <dbReference type="SAM" id="Phobius"/>
    </source>
</evidence>
<dbReference type="PANTHER" id="PTHR43283">
    <property type="entry name" value="BETA-LACTAMASE-RELATED"/>
    <property type="match status" value="1"/>
</dbReference>
<feature type="domain" description="Beta-lactamase-related" evidence="3">
    <location>
        <begin position="454"/>
        <end position="709"/>
    </location>
</feature>
<dbReference type="Proteomes" id="UP001189429">
    <property type="component" value="Unassembled WGS sequence"/>
</dbReference>
<dbReference type="InterPro" id="IPR012338">
    <property type="entry name" value="Beta-lactam/transpept-like"/>
</dbReference>
<keyword evidence="2" id="KW-1133">Transmembrane helix</keyword>
<dbReference type="Pfam" id="PF00144">
    <property type="entry name" value="Beta-lactamase"/>
    <property type="match status" value="1"/>
</dbReference>
<evidence type="ECO:0000313" key="5">
    <source>
        <dbReference type="Proteomes" id="UP001189429"/>
    </source>
</evidence>
<dbReference type="InterPro" id="IPR001466">
    <property type="entry name" value="Beta-lactam-related"/>
</dbReference>
<organism evidence="4 5">
    <name type="scientific">Prorocentrum cordatum</name>
    <dbReference type="NCBI Taxonomy" id="2364126"/>
    <lineage>
        <taxon>Eukaryota</taxon>
        <taxon>Sar</taxon>
        <taxon>Alveolata</taxon>
        <taxon>Dinophyceae</taxon>
        <taxon>Prorocentrales</taxon>
        <taxon>Prorocentraceae</taxon>
        <taxon>Prorocentrum</taxon>
    </lineage>
</organism>
<evidence type="ECO:0000256" key="1">
    <source>
        <dbReference type="SAM" id="MobiDB-lite"/>
    </source>
</evidence>
<keyword evidence="5" id="KW-1185">Reference proteome</keyword>
<dbReference type="PROSITE" id="PS51257">
    <property type="entry name" value="PROKAR_LIPOPROTEIN"/>
    <property type="match status" value="1"/>
</dbReference>
<dbReference type="SUPFAM" id="SSF56601">
    <property type="entry name" value="beta-lactamase/transpeptidase-like"/>
    <property type="match status" value="1"/>
</dbReference>
<dbReference type="InterPro" id="IPR050789">
    <property type="entry name" value="Diverse_Enzym_Activities"/>
</dbReference>
<gene>
    <name evidence="4" type="ORF">PCOR1329_LOCUS28743</name>
</gene>
<dbReference type="Gene3D" id="3.20.20.190">
    <property type="entry name" value="Phosphatidylinositol (PI) phosphodiesterase"/>
    <property type="match status" value="1"/>
</dbReference>
<dbReference type="InterPro" id="IPR017946">
    <property type="entry name" value="PLC-like_Pdiesterase_TIM-brl"/>
</dbReference>
<dbReference type="EMBL" id="CAUYUJ010010668">
    <property type="protein sequence ID" value="CAK0829964.1"/>
    <property type="molecule type" value="Genomic_DNA"/>
</dbReference>
<dbReference type="SUPFAM" id="SSF51695">
    <property type="entry name" value="PLC-like phosphodiesterases"/>
    <property type="match status" value="1"/>
</dbReference>
<protein>
    <recommendedName>
        <fullName evidence="3">Beta-lactamase-related domain-containing protein</fullName>
    </recommendedName>
</protein>
<name>A0ABN9SE56_9DINO</name>
<proteinExistence type="predicted"/>
<dbReference type="Gene3D" id="3.40.710.10">
    <property type="entry name" value="DD-peptidase/beta-lactamase superfamily"/>
    <property type="match status" value="1"/>
</dbReference>
<keyword evidence="2" id="KW-0472">Membrane</keyword>
<feature type="region of interest" description="Disordered" evidence="1">
    <location>
        <begin position="377"/>
        <end position="414"/>
    </location>
</feature>